<protein>
    <submittedName>
        <fullName evidence="2">PKD</fullName>
    </submittedName>
</protein>
<feature type="domain" description="PKD" evidence="1">
    <location>
        <begin position="1038"/>
        <end position="1122"/>
    </location>
</feature>
<dbReference type="InterPro" id="IPR010620">
    <property type="entry name" value="SBBP_repeat"/>
</dbReference>
<dbReference type="OrthoDB" id="116896at2157"/>
<dbReference type="Gene3D" id="2.60.40.10">
    <property type="entry name" value="Immunoglobulins"/>
    <property type="match status" value="5"/>
</dbReference>
<gene>
    <name evidence="2" type="ordered locus">Mhun_2497</name>
</gene>
<feature type="domain" description="PKD" evidence="1">
    <location>
        <begin position="980"/>
        <end position="1039"/>
    </location>
</feature>
<name>Q2FSN5_METHJ</name>
<dbReference type="InParanoid" id="Q2FSN5"/>
<accession>Q2FSN5</accession>
<dbReference type="EMBL" id="CP000254">
    <property type="protein sequence ID" value="ABD42197.1"/>
    <property type="molecule type" value="Genomic_DNA"/>
</dbReference>
<sequence>MNRNISKGVLAALLCILLCCIVMADNQEINYTDISAHPVQFIENAGQAHEDILYQVKSSEFSFDFTKDALLVSGPSGDCEECGENVTTPVIVTVADAEENVTVEAFDKLDGYANFLIGKNESDWQQYVPWYGGIRYREILPGIDLSYSGKQGVLKREFTVREGADPNAIRLIYGGNEGLSLTEDGSLQVVTSFGNLTERSPYSYQIIEGNTIEVESSYQIFENGEVGYTIGEYDPAYPLIIDPYLEYSTLLGGNLEDYGMDIARDSSGDVYVTGYTSSCNFPLRDPTVINTAYLKFNGSYCHNSRDAFITKIGINQTTGNASIIFSTYLGGDKADFGRGIAVDSLKNIYVTGDTFSEDFPIMLPFAYGDRLHGSNDAFVIKLDPTGTIIRWSDYLGGNFADQANDIALDSLNAVYLTGQTVGNSPYKKLEQVFPTTPNAYQTAPNPDAVMGDAFAVKISPTGQVLEYSTYISGSGQDYGNGIAVDGQGMAYITGTTSSTNLLPTGVPGYQKSIKGGQDAFLFKMNFQAGIPPIYATYLGGSTGYDYGEAVAVDSAGSAYVTGATASTDFPVTNMALQTVKGWPYDAFEKDAYVTKFGSDGTGLIYSTYLGGSMDDWGYDIKVDSSFRAFVTGYSRSSQIPRSGLINTIKQASGGQDGFLTVIKSDGRSAESSTLFGGYRDDVSRGVAISPDGNTSFVTGYTSSPTMLNLVCGSDCEREAFPVYKWINQTVYGDRLYIGGNFSGDFQGSFDAFVMKFGQPSLVPSFSASPVCGTGEPNLTVTFTETTTGSGNILNRIWNFGDGTPVNDTGAIPMVVSHNYTSPGTYQATLTLYTYTSILVSDPVSITFCNPYTSANFTVAGYNNTADPIDVPINTDITFSGYAVNYTPTSYNWHFADGSANQTGQTTHHLFSQQGTYTVNMTAPSGTCCDNNTNIVGSKRIRVLAPPLARFVNSTTTPRIGCLPLTVTFNDTSPVGTVDYGVPTAWQWNFGDNSWNGTTQNVTHTYQHAGTYTVSLTASNAAGSNTYTQPGYVLVSGNVTAGFTASPRAGTAPLGVQFTDTSAGVPTSWDWRFGDGGSNTSQNPYHVYNTAGTYTVNLTVTNDCGHVASANYTDWITVNGNMTPKILFGNSTFPPTSENPVNGTPVLNVTFLGNTTDGTLIDSAVWSFGDSNTTTQTRAAGWPADNTWFNTSHKYYTVRDYTPVLQITNTTYGSGTTGGLYTDWIGVYPPIIVNFSATPPSGIVGQSILFTDQSSGSPVNWNWHFTDGSQNVSGLSSVSHVFNSTAVWNVMLEVWNKYGATGIGYRYVNITSADSSGQVYFIPQNITLITEDLNYRVLNVVLSKADYGLSSYTIKIDLNNSARAHIRNWATSPSWVDHFTYSVSPAFDSITLSGYKDSGMLPAGSRNISLGNISLTGISAGDADLRLNGTSIAQYGSSFMSLTGVPADIHVYAVSPLPGYSNKPADIWPPGVHDGLIDDFDGNGVVNTADVTVFFNTWVSGGFTGMPVPPFDYNHNNRIDTDDIVEYFNLIW</sequence>
<dbReference type="SUPFAM" id="SSF63829">
    <property type="entry name" value="Calcium-dependent phosphotriesterase"/>
    <property type="match status" value="1"/>
</dbReference>
<dbReference type="InterPro" id="IPR013783">
    <property type="entry name" value="Ig-like_fold"/>
</dbReference>
<dbReference type="HOGENOM" id="CLU_247238_0_0_2"/>
<reference evidence="3" key="1">
    <citation type="journal article" date="2016" name="Stand. Genomic Sci.">
        <title>Complete genome sequence of Methanospirillum hungatei type strain JF1.</title>
        <authorList>
            <person name="Gunsalus R.P."/>
            <person name="Cook L.E."/>
            <person name="Crable B."/>
            <person name="Rohlin L."/>
            <person name="McDonald E."/>
            <person name="Mouttaki H."/>
            <person name="Sieber J.R."/>
            <person name="Poweleit N."/>
            <person name="Zhou H."/>
            <person name="Lapidus A.L."/>
            <person name="Daligault H.E."/>
            <person name="Land M."/>
            <person name="Gilna P."/>
            <person name="Ivanova N."/>
            <person name="Kyrpides N."/>
            <person name="Culley D.E."/>
            <person name="McInerney M.J."/>
        </authorList>
    </citation>
    <scope>NUCLEOTIDE SEQUENCE [LARGE SCALE GENOMIC DNA]</scope>
    <source>
        <strain evidence="3">ATCC 27890 / DSM 864 / NBRC 100397 / JF-1</strain>
    </source>
</reference>
<keyword evidence="3" id="KW-1185">Reference proteome</keyword>
<dbReference type="Pfam" id="PF25778">
    <property type="entry name" value="DUF7948"/>
    <property type="match status" value="1"/>
</dbReference>
<dbReference type="RefSeq" id="WP_011449455.1">
    <property type="nucleotide sequence ID" value="NC_007796.1"/>
</dbReference>
<organism evidence="2 3">
    <name type="scientific">Methanospirillum hungatei JF-1 (strain ATCC 27890 / DSM 864 / NBRC 100397 / JF-1)</name>
    <dbReference type="NCBI Taxonomy" id="323259"/>
    <lineage>
        <taxon>Archaea</taxon>
        <taxon>Methanobacteriati</taxon>
        <taxon>Methanobacteriota</taxon>
        <taxon>Stenosarchaea group</taxon>
        <taxon>Methanomicrobia</taxon>
        <taxon>Methanomicrobiales</taxon>
        <taxon>Methanospirillaceae</taxon>
        <taxon>Methanospirillum</taxon>
    </lineage>
</organism>
<dbReference type="CDD" id="cd00146">
    <property type="entry name" value="PKD"/>
    <property type="match status" value="4"/>
</dbReference>
<dbReference type="Pfam" id="PF18911">
    <property type="entry name" value="PKD_4"/>
    <property type="match status" value="3"/>
</dbReference>
<dbReference type="SUPFAM" id="SSF49299">
    <property type="entry name" value="PKD domain"/>
    <property type="match status" value="5"/>
</dbReference>
<dbReference type="FunFam" id="2.60.40.10:FF:000270">
    <property type="entry name" value="Cell surface protein"/>
    <property type="match status" value="1"/>
</dbReference>
<evidence type="ECO:0000259" key="1">
    <source>
        <dbReference type="PROSITE" id="PS50093"/>
    </source>
</evidence>
<dbReference type="eggNOG" id="arCOG02510">
    <property type="taxonomic scope" value="Archaea"/>
</dbReference>
<dbReference type="eggNOG" id="arCOG03612">
    <property type="taxonomic scope" value="Archaea"/>
</dbReference>
<dbReference type="GeneID" id="3924765"/>
<evidence type="ECO:0000313" key="2">
    <source>
        <dbReference type="EMBL" id="ABD42197.1"/>
    </source>
</evidence>
<feature type="domain" description="PKD" evidence="1">
    <location>
        <begin position="1230"/>
        <end position="1300"/>
    </location>
</feature>
<dbReference type="Proteomes" id="UP000001941">
    <property type="component" value="Chromosome"/>
</dbReference>
<dbReference type="PANTHER" id="PTHR35580:SF1">
    <property type="entry name" value="PHYTASE-LIKE DOMAIN-CONTAINING PROTEIN"/>
    <property type="match status" value="1"/>
</dbReference>
<dbReference type="SMART" id="SM00089">
    <property type="entry name" value="PKD"/>
    <property type="match status" value="5"/>
</dbReference>
<dbReference type="KEGG" id="mhu:Mhun_2497"/>
<dbReference type="InterPro" id="IPR057708">
    <property type="entry name" value="DUF7948"/>
</dbReference>
<dbReference type="Pfam" id="PF00801">
    <property type="entry name" value="PKD"/>
    <property type="match status" value="2"/>
</dbReference>
<dbReference type="InterPro" id="IPR035986">
    <property type="entry name" value="PKD_dom_sf"/>
</dbReference>
<feature type="domain" description="PKD" evidence="1">
    <location>
        <begin position="886"/>
        <end position="922"/>
    </location>
</feature>
<dbReference type="eggNOG" id="arCOG02546">
    <property type="taxonomic scope" value="Archaea"/>
</dbReference>
<dbReference type="InterPro" id="IPR018247">
    <property type="entry name" value="EF_Hand_1_Ca_BS"/>
</dbReference>
<dbReference type="Pfam" id="PF06739">
    <property type="entry name" value="SBBP"/>
    <property type="match status" value="4"/>
</dbReference>
<dbReference type="PROSITE" id="PS50093">
    <property type="entry name" value="PKD"/>
    <property type="match status" value="5"/>
</dbReference>
<dbReference type="PANTHER" id="PTHR35580">
    <property type="entry name" value="CELL SURFACE GLYCOPROTEIN (S-LAYER PROTEIN)-LIKE PROTEIN"/>
    <property type="match status" value="1"/>
</dbReference>
<dbReference type="STRING" id="323259.Mhun_2497"/>
<dbReference type="PROSITE" id="PS00018">
    <property type="entry name" value="EF_HAND_1"/>
    <property type="match status" value="2"/>
</dbReference>
<proteinExistence type="predicted"/>
<dbReference type="InterPro" id="IPR022409">
    <property type="entry name" value="PKD/Chitinase_dom"/>
</dbReference>
<dbReference type="InterPro" id="IPR000601">
    <property type="entry name" value="PKD_dom"/>
</dbReference>
<dbReference type="EnsemblBacteria" id="ABD42197">
    <property type="protein sequence ID" value="ABD42197"/>
    <property type="gene ID" value="Mhun_2497"/>
</dbReference>
<dbReference type="InterPro" id="IPR052918">
    <property type="entry name" value="Motility_Chemotaxis_Reg"/>
</dbReference>
<feature type="domain" description="PKD" evidence="1">
    <location>
        <begin position="763"/>
        <end position="831"/>
    </location>
</feature>
<evidence type="ECO:0000313" key="3">
    <source>
        <dbReference type="Proteomes" id="UP000001941"/>
    </source>
</evidence>